<name>A0ABM1RXM0_LIMPO</name>
<dbReference type="Proteomes" id="UP000694941">
    <property type="component" value="Unplaced"/>
</dbReference>
<keyword evidence="1" id="KW-1185">Reference proteome</keyword>
<gene>
    <name evidence="2" type="primary">LOC111083746</name>
</gene>
<reference evidence="2" key="1">
    <citation type="submission" date="2025-08" db="UniProtKB">
        <authorList>
            <consortium name="RefSeq"/>
        </authorList>
    </citation>
    <scope>IDENTIFICATION</scope>
    <source>
        <tissue evidence="2">Muscle</tissue>
    </source>
</reference>
<evidence type="ECO:0000313" key="1">
    <source>
        <dbReference type="Proteomes" id="UP000694941"/>
    </source>
</evidence>
<sequence length="238" mass="27602">TEGRLEILVQLLLEVRTALKQVINTCNGSAERKNSDSLKKGNVLSSSLKNTLHMKELANLRNFHERFNMWLQNLLRKKESLTSFSRDDKTTFIFHIFEQLDDKISMLFVGIKELQAAVDENLTMEEWKYIFKLGTSKVAWLLSNVMSYRSTLQTALNHLNEFVNHEQFTQNLVQLGLLNPQITKLGDILLQQNTLDIANTHVEQMSSTSTNYIHDASRVSQVCYYSFLFFRLTNKTFQ</sequence>
<evidence type="ECO:0000313" key="2">
    <source>
        <dbReference type="RefSeq" id="XP_022236125.1"/>
    </source>
</evidence>
<protein>
    <submittedName>
        <fullName evidence="2">Uncharacterized protein LOC111083746</fullName>
    </submittedName>
</protein>
<accession>A0ABM1RXM0</accession>
<feature type="non-terminal residue" evidence="2">
    <location>
        <position position="238"/>
    </location>
</feature>
<feature type="non-terminal residue" evidence="2">
    <location>
        <position position="1"/>
    </location>
</feature>
<proteinExistence type="predicted"/>
<dbReference type="GeneID" id="111083746"/>
<dbReference type="RefSeq" id="XP_022236125.1">
    <property type="nucleotide sequence ID" value="XM_022380417.1"/>
</dbReference>
<organism evidence="1 2">
    <name type="scientific">Limulus polyphemus</name>
    <name type="common">Atlantic horseshoe crab</name>
    <dbReference type="NCBI Taxonomy" id="6850"/>
    <lineage>
        <taxon>Eukaryota</taxon>
        <taxon>Metazoa</taxon>
        <taxon>Ecdysozoa</taxon>
        <taxon>Arthropoda</taxon>
        <taxon>Chelicerata</taxon>
        <taxon>Merostomata</taxon>
        <taxon>Xiphosura</taxon>
        <taxon>Limulidae</taxon>
        <taxon>Limulus</taxon>
    </lineage>
</organism>